<feature type="transmembrane region" description="Helical" evidence="1">
    <location>
        <begin position="60"/>
        <end position="81"/>
    </location>
</feature>
<dbReference type="KEGG" id="dmi:Desmer_0016"/>
<reference evidence="3" key="2">
    <citation type="submission" date="2012-08" db="EMBL/GenBank/DDBJ databases">
        <title>Finished genome of Desulfosporosinus meridiei DSM 13257.</title>
        <authorList>
            <person name="Huntemann M."/>
            <person name="Wei C.-L."/>
            <person name="Han J."/>
            <person name="Detter J.C."/>
            <person name="Han C."/>
            <person name="Davenport K."/>
            <person name="Daligault H."/>
            <person name="Erkkila T."/>
            <person name="Gu W."/>
            <person name="Munk A.C.C."/>
            <person name="Teshima H."/>
            <person name="Xu Y."/>
            <person name="Chain P."/>
            <person name="Tapia R."/>
            <person name="Chen A."/>
            <person name="Krypides N."/>
            <person name="Mavromatis K."/>
            <person name="Markowitz V."/>
            <person name="Szeto E."/>
            <person name="Ivanova N."/>
            <person name="Mikhailova N."/>
            <person name="Ovchinnikova G."/>
            <person name="Pagani I."/>
            <person name="Pati A."/>
            <person name="Goodwin L."/>
            <person name="Peters L."/>
            <person name="Pitluck S."/>
            <person name="Woyke T."/>
            <person name="Pester M."/>
            <person name="Spring S."/>
            <person name="Ollivier B."/>
            <person name="Rattei T."/>
            <person name="Klenk H.-P."/>
            <person name="Wagner M."/>
            <person name="Loy A."/>
        </authorList>
    </citation>
    <scope>NUCLEOTIDE SEQUENCE [LARGE SCALE GENOMIC DNA]</scope>
    <source>
        <strain evidence="3">ATCC BAA-275 / DSM 13257 / NCIMB 13706 / S10</strain>
    </source>
</reference>
<dbReference type="OrthoDB" id="1797193at2"/>
<dbReference type="AlphaFoldDB" id="J7IK38"/>
<name>J7IK38_DESMD</name>
<evidence type="ECO:0000313" key="2">
    <source>
        <dbReference type="EMBL" id="AFQ42122.1"/>
    </source>
</evidence>
<evidence type="ECO:0000313" key="3">
    <source>
        <dbReference type="Proteomes" id="UP000005262"/>
    </source>
</evidence>
<gene>
    <name evidence="2" type="ordered locus">Desmer_0016</name>
</gene>
<keyword evidence="1" id="KW-1133">Transmembrane helix</keyword>
<feature type="transmembrane region" description="Helical" evidence="1">
    <location>
        <begin position="125"/>
        <end position="145"/>
    </location>
</feature>
<dbReference type="Proteomes" id="UP000005262">
    <property type="component" value="Chromosome"/>
</dbReference>
<keyword evidence="1" id="KW-0812">Transmembrane</keyword>
<keyword evidence="1" id="KW-0472">Membrane</keyword>
<proteinExistence type="predicted"/>
<dbReference type="eggNOG" id="ENOG5033H80">
    <property type="taxonomic scope" value="Bacteria"/>
</dbReference>
<protein>
    <submittedName>
        <fullName evidence="2">Uncharacterized protein</fullName>
    </submittedName>
</protein>
<organism evidence="2 3">
    <name type="scientific">Desulfosporosinus meridiei (strain ATCC BAA-275 / DSM 13257 / KCTC 12902 / NCIMB 13706 / S10)</name>
    <dbReference type="NCBI Taxonomy" id="768704"/>
    <lineage>
        <taxon>Bacteria</taxon>
        <taxon>Bacillati</taxon>
        <taxon>Bacillota</taxon>
        <taxon>Clostridia</taxon>
        <taxon>Eubacteriales</taxon>
        <taxon>Desulfitobacteriaceae</taxon>
        <taxon>Desulfosporosinus</taxon>
    </lineage>
</organism>
<reference evidence="2 3" key="1">
    <citation type="journal article" date="2012" name="J. Bacteriol.">
        <title>Complete genome sequences of Desulfosporosinus orientis DSM765T, Desulfosporosinus youngiae DSM17734T, Desulfosporosinus meridiei DSM13257T, and Desulfosporosinus acidiphilus DSM22704T.</title>
        <authorList>
            <person name="Pester M."/>
            <person name="Brambilla E."/>
            <person name="Alazard D."/>
            <person name="Rattei T."/>
            <person name="Weinmaier T."/>
            <person name="Han J."/>
            <person name="Lucas S."/>
            <person name="Lapidus A."/>
            <person name="Cheng J.F."/>
            <person name="Goodwin L."/>
            <person name="Pitluck S."/>
            <person name="Peters L."/>
            <person name="Ovchinnikova G."/>
            <person name="Teshima H."/>
            <person name="Detter J.C."/>
            <person name="Han C.S."/>
            <person name="Tapia R."/>
            <person name="Land M.L."/>
            <person name="Hauser L."/>
            <person name="Kyrpides N.C."/>
            <person name="Ivanova N.N."/>
            <person name="Pagani I."/>
            <person name="Huntmann M."/>
            <person name="Wei C.L."/>
            <person name="Davenport K.W."/>
            <person name="Daligault H."/>
            <person name="Chain P.S."/>
            <person name="Chen A."/>
            <person name="Mavromatis K."/>
            <person name="Markowitz V."/>
            <person name="Szeto E."/>
            <person name="Mikhailova N."/>
            <person name="Pati A."/>
            <person name="Wagner M."/>
            <person name="Woyke T."/>
            <person name="Ollivier B."/>
            <person name="Klenk H.P."/>
            <person name="Spring S."/>
            <person name="Loy A."/>
        </authorList>
    </citation>
    <scope>NUCLEOTIDE SEQUENCE [LARGE SCALE GENOMIC DNA]</scope>
    <source>
        <strain evidence="3">ATCC BAA-275 / DSM 13257 / NCIMB 13706 / S10</strain>
    </source>
</reference>
<evidence type="ECO:0000256" key="1">
    <source>
        <dbReference type="SAM" id="Phobius"/>
    </source>
</evidence>
<dbReference type="RefSeq" id="WP_014901051.1">
    <property type="nucleotide sequence ID" value="NC_018515.1"/>
</dbReference>
<dbReference type="EMBL" id="CP003629">
    <property type="protein sequence ID" value="AFQ42122.1"/>
    <property type="molecule type" value="Genomic_DNA"/>
</dbReference>
<dbReference type="HOGENOM" id="CLU_122311_1_0_9"/>
<accession>J7IK38</accession>
<keyword evidence="3" id="KW-1185">Reference proteome</keyword>
<sequence>MKKVTDRFWLGVLSGLGGNAAKIAVEEVANRLGISSSKGYTTAAGIFLKKPDVKSPLGKAVGIIADNMVAMGLGVTCIYWATLMGKDKSFIKGAGLGAAEWGVLYGVASRLGATSIFPVKPNDALATFISHMVFGIVKMAIAVNLGDKRLFKPGNLTLEIEEPEKFKFKYLSI</sequence>